<gene>
    <name evidence="5" type="ORF">BOW51_08580</name>
</gene>
<organism evidence="5 6">
    <name type="scientific">Solemya velesiana gill symbiont</name>
    <dbReference type="NCBI Taxonomy" id="1918948"/>
    <lineage>
        <taxon>Bacteria</taxon>
        <taxon>Pseudomonadati</taxon>
        <taxon>Pseudomonadota</taxon>
        <taxon>Gammaproteobacteria</taxon>
        <taxon>sulfur-oxidizing symbionts</taxon>
    </lineage>
</organism>
<evidence type="ECO:0000313" key="5">
    <source>
        <dbReference type="EMBL" id="OOZ36141.1"/>
    </source>
</evidence>
<name>A0A1T2KTL5_9GAMM</name>
<dbReference type="GO" id="GO:0030643">
    <property type="term" value="P:intracellular phosphate ion homeostasis"/>
    <property type="evidence" value="ECO:0007669"/>
    <property type="project" value="InterPro"/>
</dbReference>
<sequence length="354" mass="39195">MSHLEERLEKDLNEIRTALAKQAEQVEKQVINAIRALQTGSRDQAYATVLNDHPVNREMRRIDRLCHSFIAVHLPSGSHLRLLSSAIRCNIELERIGDYAVTISREAVQLANPPSGEIERQLDNLATGAQAMLSQAVKAFNELNADLAEGTMVMADPVEHNLNEIYDAMMGGEAGTDLKELFAIFVIFTNLKRVVDQAKNLCEETIFAVTGVQKRAKVYKVLFLERDGSFLAPMAEAIGNKLMASTGNFGSVAGEPGEIESGLAAFLQERGIEFEPTRCRAIADMTTHELASQHVVVGLDAPVSEFVENMPFHASVINWQLRDIEGEGEARYEAAYRELAVRIKDLMSLIRGDE</sequence>
<evidence type="ECO:0000256" key="2">
    <source>
        <dbReference type="ARBA" id="ARBA00022592"/>
    </source>
</evidence>
<evidence type="ECO:0000313" key="6">
    <source>
        <dbReference type="Proteomes" id="UP000190896"/>
    </source>
</evidence>
<dbReference type="PANTHER" id="PTHR42930:SF3">
    <property type="entry name" value="PHOSPHATE-SPECIFIC TRANSPORT SYSTEM ACCESSORY PROTEIN PHOU"/>
    <property type="match status" value="1"/>
</dbReference>
<dbReference type="InterPro" id="IPR028366">
    <property type="entry name" value="PhoU"/>
</dbReference>
<dbReference type="PANTHER" id="PTHR42930">
    <property type="entry name" value="PHOSPHATE-SPECIFIC TRANSPORT SYSTEM ACCESSORY PROTEIN PHOU"/>
    <property type="match status" value="1"/>
</dbReference>
<dbReference type="SUPFAM" id="SSF109755">
    <property type="entry name" value="PhoU-like"/>
    <property type="match status" value="1"/>
</dbReference>
<dbReference type="InterPro" id="IPR026022">
    <property type="entry name" value="PhoU_dom"/>
</dbReference>
<dbReference type="InterPro" id="IPR036196">
    <property type="entry name" value="Ptyr_pPase_sf"/>
</dbReference>
<feature type="domain" description="PhoU" evidence="4">
    <location>
        <begin position="21"/>
        <end position="106"/>
    </location>
</feature>
<dbReference type="Gene3D" id="1.20.58.220">
    <property type="entry name" value="Phosphate transport system protein phou homolog 2, domain 2"/>
    <property type="match status" value="1"/>
</dbReference>
<dbReference type="GO" id="GO:0045936">
    <property type="term" value="P:negative regulation of phosphate metabolic process"/>
    <property type="evidence" value="ECO:0007669"/>
    <property type="project" value="InterPro"/>
</dbReference>
<feature type="coiled-coil region" evidence="3">
    <location>
        <begin position="1"/>
        <end position="29"/>
    </location>
</feature>
<accession>A0A1T2KTL5</accession>
<dbReference type="AlphaFoldDB" id="A0A1T2KTL5"/>
<dbReference type="Proteomes" id="UP000190896">
    <property type="component" value="Unassembled WGS sequence"/>
</dbReference>
<keyword evidence="2" id="KW-0813">Transport</keyword>
<dbReference type="EMBL" id="MPRJ01000053">
    <property type="protein sequence ID" value="OOZ36141.1"/>
    <property type="molecule type" value="Genomic_DNA"/>
</dbReference>
<dbReference type="InterPro" id="IPR038078">
    <property type="entry name" value="PhoU-like_sf"/>
</dbReference>
<evidence type="ECO:0000259" key="4">
    <source>
        <dbReference type="Pfam" id="PF01895"/>
    </source>
</evidence>
<reference evidence="5 6" key="1">
    <citation type="submission" date="2016-11" db="EMBL/GenBank/DDBJ databases">
        <title>Mixed transmission modes and dynamic genome evolution in an obligate animal-bacterial symbiosis.</title>
        <authorList>
            <person name="Russell S.L."/>
            <person name="Corbett-Detig R.B."/>
            <person name="Cavanaugh C.M."/>
        </authorList>
    </citation>
    <scope>NUCLEOTIDE SEQUENCE [LARGE SCALE GENOMIC DNA]</scope>
    <source>
        <strain evidence="5">Se-Cadez</strain>
    </source>
</reference>
<keyword evidence="2" id="KW-0592">Phosphate transport</keyword>
<dbReference type="Gene3D" id="3.40.50.2300">
    <property type="match status" value="1"/>
</dbReference>
<dbReference type="SUPFAM" id="SSF52788">
    <property type="entry name" value="Phosphotyrosine protein phosphatases I"/>
    <property type="match status" value="1"/>
</dbReference>
<evidence type="ECO:0000256" key="3">
    <source>
        <dbReference type="SAM" id="Coils"/>
    </source>
</evidence>
<dbReference type="GO" id="GO:0006817">
    <property type="term" value="P:phosphate ion transport"/>
    <property type="evidence" value="ECO:0007669"/>
    <property type="project" value="UniProtKB-KW"/>
</dbReference>
<comment type="caution">
    <text evidence="5">The sequence shown here is derived from an EMBL/GenBank/DDBJ whole genome shotgun (WGS) entry which is preliminary data.</text>
</comment>
<proteinExistence type="inferred from homology"/>
<evidence type="ECO:0000256" key="1">
    <source>
        <dbReference type="ARBA" id="ARBA00008107"/>
    </source>
</evidence>
<dbReference type="Pfam" id="PF01895">
    <property type="entry name" value="PhoU"/>
    <property type="match status" value="2"/>
</dbReference>
<keyword evidence="6" id="KW-1185">Reference proteome</keyword>
<protein>
    <recommendedName>
        <fullName evidence="4">PhoU domain-containing protein</fullName>
    </recommendedName>
</protein>
<keyword evidence="3" id="KW-0175">Coiled coil</keyword>
<feature type="domain" description="PhoU" evidence="4">
    <location>
        <begin position="124"/>
        <end position="204"/>
    </location>
</feature>
<dbReference type="RefSeq" id="WP_172838838.1">
    <property type="nucleotide sequence ID" value="NZ_MPRJ01000053.1"/>
</dbReference>
<comment type="similarity">
    <text evidence="1">Belongs to the PhoU family.</text>
</comment>